<evidence type="ECO:0000256" key="12">
    <source>
        <dbReference type="SAM" id="Phobius"/>
    </source>
</evidence>
<dbReference type="GO" id="GO:0046474">
    <property type="term" value="P:glycerophospholipid biosynthetic process"/>
    <property type="evidence" value="ECO:0007669"/>
    <property type="project" value="TreeGrafter"/>
</dbReference>
<proteinExistence type="inferred from homology"/>
<feature type="transmembrane region" description="Helical" evidence="12">
    <location>
        <begin position="80"/>
        <end position="104"/>
    </location>
</feature>
<dbReference type="PANTHER" id="PTHR14269">
    <property type="entry name" value="CDP-DIACYLGLYCEROL--GLYCEROL-3-PHOSPHATE 3-PHOSPHATIDYLTRANSFERASE-RELATED"/>
    <property type="match status" value="1"/>
</dbReference>
<evidence type="ECO:0000256" key="10">
    <source>
        <dbReference type="ARBA" id="ARBA00023264"/>
    </source>
</evidence>
<evidence type="ECO:0000256" key="6">
    <source>
        <dbReference type="ARBA" id="ARBA00022989"/>
    </source>
</evidence>
<evidence type="ECO:0000256" key="11">
    <source>
        <dbReference type="RuleBase" id="RU003750"/>
    </source>
</evidence>
<dbReference type="PROSITE" id="PS00379">
    <property type="entry name" value="CDP_ALCOHOL_P_TRANSF"/>
    <property type="match status" value="1"/>
</dbReference>
<dbReference type="KEGG" id="atq:GH723_07195"/>
<dbReference type="RefSeq" id="WP_153759021.1">
    <property type="nucleotide sequence ID" value="NZ_CP045851.1"/>
</dbReference>
<accession>A0A5Q2RGQ4</accession>
<comment type="subcellular location">
    <subcellularLocation>
        <location evidence="1">Membrane</location>
        <topology evidence="1">Multi-pass membrane protein</topology>
    </subcellularLocation>
</comment>
<evidence type="ECO:0000256" key="1">
    <source>
        <dbReference type="ARBA" id="ARBA00004141"/>
    </source>
</evidence>
<evidence type="ECO:0000313" key="14">
    <source>
        <dbReference type="Proteomes" id="UP000334019"/>
    </source>
</evidence>
<dbReference type="GO" id="GO:0008444">
    <property type="term" value="F:CDP-diacylglycerol-glycerol-3-phosphate 3-phosphatidyltransferase activity"/>
    <property type="evidence" value="ECO:0007669"/>
    <property type="project" value="InterPro"/>
</dbReference>
<evidence type="ECO:0000256" key="9">
    <source>
        <dbReference type="ARBA" id="ARBA00023209"/>
    </source>
</evidence>
<evidence type="ECO:0000256" key="7">
    <source>
        <dbReference type="ARBA" id="ARBA00023098"/>
    </source>
</evidence>
<evidence type="ECO:0000256" key="8">
    <source>
        <dbReference type="ARBA" id="ARBA00023136"/>
    </source>
</evidence>
<dbReference type="EMBL" id="CP045851">
    <property type="protein sequence ID" value="QGG94913.1"/>
    <property type="molecule type" value="Genomic_DNA"/>
</dbReference>
<evidence type="ECO:0000256" key="5">
    <source>
        <dbReference type="ARBA" id="ARBA00022692"/>
    </source>
</evidence>
<dbReference type="Pfam" id="PF01066">
    <property type="entry name" value="CDP-OH_P_transf"/>
    <property type="match status" value="1"/>
</dbReference>
<evidence type="ECO:0000256" key="2">
    <source>
        <dbReference type="ARBA" id="ARBA00010441"/>
    </source>
</evidence>
<keyword evidence="6 12" id="KW-1133">Transmembrane helix</keyword>
<gene>
    <name evidence="13" type="ORF">GH723_07195</name>
</gene>
<comment type="similarity">
    <text evidence="2 11">Belongs to the CDP-alcohol phosphatidyltransferase class-I family.</text>
</comment>
<sequence>MTDTAFGPSALATPANYVTIARLLLSPLLFVAIADGGAGWLIFAVWTALCLTDGVDGYLARRHGTTRSGAFLDPLADKVLVLGALVALVAIERFTWLPVLLIAAREVAISMYRSYWARRGVSIPARRSAKLKTVTQQFAVAFALLPPIADDPAWVADTTLWAAVGLTLGTGAQYLYDGSRAAAPAGAPPSV</sequence>
<dbReference type="PIRSF" id="PIRSF000847">
    <property type="entry name" value="Phos_ph_gly_syn"/>
    <property type="match status" value="1"/>
</dbReference>
<dbReference type="InterPro" id="IPR050324">
    <property type="entry name" value="CDP-alcohol_PTase-I"/>
</dbReference>
<dbReference type="Proteomes" id="UP000334019">
    <property type="component" value="Chromosome"/>
</dbReference>
<keyword evidence="7" id="KW-0443">Lipid metabolism</keyword>
<dbReference type="InterPro" id="IPR000462">
    <property type="entry name" value="CDP-OH_P_trans"/>
</dbReference>
<dbReference type="UniPathway" id="UPA00085"/>
<keyword evidence="8 12" id="KW-0472">Membrane</keyword>
<evidence type="ECO:0000256" key="3">
    <source>
        <dbReference type="ARBA" id="ARBA00022516"/>
    </source>
</evidence>
<keyword evidence="10" id="KW-1208">Phospholipid metabolism</keyword>
<dbReference type="GO" id="GO:0016020">
    <property type="term" value="C:membrane"/>
    <property type="evidence" value="ECO:0007669"/>
    <property type="project" value="UniProtKB-SubCell"/>
</dbReference>
<keyword evidence="14" id="KW-1185">Reference proteome</keyword>
<protein>
    <submittedName>
        <fullName evidence="13">CDP-diacylglycerol--glycerol-3-phosphate 3-phosphatidyltransferase</fullName>
    </submittedName>
</protein>
<dbReference type="InterPro" id="IPR048254">
    <property type="entry name" value="CDP_ALCOHOL_P_TRANSF_CS"/>
</dbReference>
<dbReference type="InterPro" id="IPR004570">
    <property type="entry name" value="Phosphatidylglycerol_P_synth"/>
</dbReference>
<evidence type="ECO:0000313" key="13">
    <source>
        <dbReference type="EMBL" id="QGG94913.1"/>
    </source>
</evidence>
<keyword evidence="5 12" id="KW-0812">Transmembrane</keyword>
<keyword evidence="3" id="KW-0444">Lipid biosynthesis</keyword>
<dbReference type="InterPro" id="IPR043130">
    <property type="entry name" value="CDP-OH_PTrfase_TM_dom"/>
</dbReference>
<keyword evidence="4 11" id="KW-0808">Transferase</keyword>
<keyword evidence="9" id="KW-0594">Phospholipid biosynthesis</keyword>
<organism evidence="13 14">
    <name type="scientific">Actinomarinicola tropica</name>
    <dbReference type="NCBI Taxonomy" id="2789776"/>
    <lineage>
        <taxon>Bacteria</taxon>
        <taxon>Bacillati</taxon>
        <taxon>Actinomycetota</taxon>
        <taxon>Acidimicrobiia</taxon>
        <taxon>Acidimicrobiales</taxon>
        <taxon>Iamiaceae</taxon>
        <taxon>Actinomarinicola</taxon>
    </lineage>
</organism>
<reference evidence="13 14" key="1">
    <citation type="submission" date="2019-11" db="EMBL/GenBank/DDBJ databases">
        <authorList>
            <person name="He Y."/>
        </authorList>
    </citation>
    <scope>NUCLEOTIDE SEQUENCE [LARGE SCALE GENOMIC DNA]</scope>
    <source>
        <strain evidence="13 14">SCSIO 58843</strain>
    </source>
</reference>
<dbReference type="PANTHER" id="PTHR14269:SF62">
    <property type="entry name" value="CDP-DIACYLGLYCEROL--GLYCEROL-3-PHOSPHATE 3-PHOSPHATIDYLTRANSFERASE 1, CHLOROPLASTIC"/>
    <property type="match status" value="1"/>
</dbReference>
<dbReference type="Gene3D" id="1.20.120.1760">
    <property type="match status" value="1"/>
</dbReference>
<name>A0A5Q2RGQ4_9ACTN</name>
<dbReference type="AlphaFoldDB" id="A0A5Q2RGQ4"/>
<evidence type="ECO:0000256" key="4">
    <source>
        <dbReference type="ARBA" id="ARBA00022679"/>
    </source>
</evidence>
<feature type="transmembrane region" description="Helical" evidence="12">
    <location>
        <begin position="15"/>
        <end position="33"/>
    </location>
</feature>